<sequence>MLFDVSEVYTLCPTTITDLKTLITATIASINSVMLQKVAQYKNSLYLYLTGRHNEYMDGKLPDMLTGSHFASGHNNDVALDHSILMTRRTSFGRGWAMADDGPSIKTPTSVV</sequence>
<reference evidence="1 2" key="1">
    <citation type="journal article" date="2019" name="Sci. Rep.">
        <title>Orb-weaving spider Araneus ventricosus genome elucidates the spidroin gene catalogue.</title>
        <authorList>
            <person name="Kono N."/>
            <person name="Nakamura H."/>
            <person name="Ohtoshi R."/>
            <person name="Moran D.A.P."/>
            <person name="Shinohara A."/>
            <person name="Yoshida Y."/>
            <person name="Fujiwara M."/>
            <person name="Mori M."/>
            <person name="Tomita M."/>
            <person name="Arakawa K."/>
        </authorList>
    </citation>
    <scope>NUCLEOTIDE SEQUENCE [LARGE SCALE GENOMIC DNA]</scope>
</reference>
<proteinExistence type="predicted"/>
<dbReference type="Proteomes" id="UP000499080">
    <property type="component" value="Unassembled WGS sequence"/>
</dbReference>
<gene>
    <name evidence="1" type="ORF">AVEN_45415_1</name>
</gene>
<accession>A0A4Y2MS35</accession>
<keyword evidence="2" id="KW-1185">Reference proteome</keyword>
<name>A0A4Y2MS35_ARAVE</name>
<evidence type="ECO:0000313" key="1">
    <source>
        <dbReference type="EMBL" id="GBN29968.1"/>
    </source>
</evidence>
<evidence type="ECO:0000313" key="2">
    <source>
        <dbReference type="Proteomes" id="UP000499080"/>
    </source>
</evidence>
<dbReference type="EMBL" id="BGPR01007848">
    <property type="protein sequence ID" value="GBN29968.1"/>
    <property type="molecule type" value="Genomic_DNA"/>
</dbReference>
<organism evidence="1 2">
    <name type="scientific">Araneus ventricosus</name>
    <name type="common">Orbweaver spider</name>
    <name type="synonym">Epeira ventricosa</name>
    <dbReference type="NCBI Taxonomy" id="182803"/>
    <lineage>
        <taxon>Eukaryota</taxon>
        <taxon>Metazoa</taxon>
        <taxon>Ecdysozoa</taxon>
        <taxon>Arthropoda</taxon>
        <taxon>Chelicerata</taxon>
        <taxon>Arachnida</taxon>
        <taxon>Araneae</taxon>
        <taxon>Araneomorphae</taxon>
        <taxon>Entelegynae</taxon>
        <taxon>Araneoidea</taxon>
        <taxon>Araneidae</taxon>
        <taxon>Araneus</taxon>
    </lineage>
</organism>
<dbReference type="AlphaFoldDB" id="A0A4Y2MS35"/>
<protein>
    <submittedName>
        <fullName evidence="1">Uncharacterized protein</fullName>
    </submittedName>
</protein>
<comment type="caution">
    <text evidence="1">The sequence shown here is derived from an EMBL/GenBank/DDBJ whole genome shotgun (WGS) entry which is preliminary data.</text>
</comment>